<sequence>MSSLMVPLMVLLMVPLMVLLMVPLMVLLMVPLMLLLMVPLMVIVMVQAHSRWVLQSPFPHPHSPLLSHIDHTLDTLDTVLTQSQSPFRPKGSDHRDSPVLSAALRR</sequence>
<evidence type="ECO:0000313" key="4">
    <source>
        <dbReference type="Proteomes" id="UP001497482"/>
    </source>
</evidence>
<accession>A0AAV2LAI2</accession>
<keyword evidence="2" id="KW-0472">Membrane</keyword>
<dbReference type="Proteomes" id="UP001497482">
    <property type="component" value="Chromosome 21"/>
</dbReference>
<feature type="region of interest" description="Disordered" evidence="1">
    <location>
        <begin position="83"/>
        <end position="106"/>
    </location>
</feature>
<proteinExistence type="predicted"/>
<dbReference type="AlphaFoldDB" id="A0AAV2LAI2"/>
<protein>
    <submittedName>
        <fullName evidence="3">Uncharacterized protein</fullName>
    </submittedName>
</protein>
<evidence type="ECO:0000256" key="2">
    <source>
        <dbReference type="SAM" id="Phobius"/>
    </source>
</evidence>
<organism evidence="3 4">
    <name type="scientific">Knipowitschia caucasica</name>
    <name type="common">Caucasian dwarf goby</name>
    <name type="synonym">Pomatoschistus caucasicus</name>
    <dbReference type="NCBI Taxonomy" id="637954"/>
    <lineage>
        <taxon>Eukaryota</taxon>
        <taxon>Metazoa</taxon>
        <taxon>Chordata</taxon>
        <taxon>Craniata</taxon>
        <taxon>Vertebrata</taxon>
        <taxon>Euteleostomi</taxon>
        <taxon>Actinopterygii</taxon>
        <taxon>Neopterygii</taxon>
        <taxon>Teleostei</taxon>
        <taxon>Neoteleostei</taxon>
        <taxon>Acanthomorphata</taxon>
        <taxon>Gobiaria</taxon>
        <taxon>Gobiiformes</taxon>
        <taxon>Gobioidei</taxon>
        <taxon>Gobiidae</taxon>
        <taxon>Gobiinae</taxon>
        <taxon>Knipowitschia</taxon>
    </lineage>
</organism>
<name>A0AAV2LAI2_KNICA</name>
<evidence type="ECO:0000313" key="3">
    <source>
        <dbReference type="EMBL" id="CAL1597202.1"/>
    </source>
</evidence>
<dbReference type="EMBL" id="OZ035843">
    <property type="protein sequence ID" value="CAL1597202.1"/>
    <property type="molecule type" value="Genomic_DNA"/>
</dbReference>
<keyword evidence="2" id="KW-1133">Transmembrane helix</keyword>
<gene>
    <name evidence="3" type="ORF">KC01_LOCUS25746</name>
</gene>
<evidence type="ECO:0000256" key="1">
    <source>
        <dbReference type="SAM" id="MobiDB-lite"/>
    </source>
</evidence>
<keyword evidence="2" id="KW-0812">Transmembrane</keyword>
<reference evidence="3 4" key="1">
    <citation type="submission" date="2024-04" db="EMBL/GenBank/DDBJ databases">
        <authorList>
            <person name="Waldvogel A.-M."/>
            <person name="Schoenle A."/>
        </authorList>
    </citation>
    <scope>NUCLEOTIDE SEQUENCE [LARGE SCALE GENOMIC DNA]</scope>
</reference>
<keyword evidence="4" id="KW-1185">Reference proteome</keyword>
<feature type="transmembrane region" description="Helical" evidence="2">
    <location>
        <begin position="20"/>
        <end position="46"/>
    </location>
</feature>